<accession>A0ABT1DUM0</accession>
<evidence type="ECO:0000256" key="1">
    <source>
        <dbReference type="SAM" id="MobiDB-lite"/>
    </source>
</evidence>
<evidence type="ECO:0008006" key="5">
    <source>
        <dbReference type="Google" id="ProtNLM"/>
    </source>
</evidence>
<comment type="caution">
    <text evidence="3">The sequence shown here is derived from an EMBL/GenBank/DDBJ whole genome shotgun (WGS) entry which is preliminary data.</text>
</comment>
<dbReference type="Proteomes" id="UP001523369">
    <property type="component" value="Unassembled WGS sequence"/>
</dbReference>
<evidence type="ECO:0000313" key="3">
    <source>
        <dbReference type="EMBL" id="MCO8274546.1"/>
    </source>
</evidence>
<protein>
    <recommendedName>
        <fullName evidence="5">Lipoprotein</fullName>
    </recommendedName>
</protein>
<dbReference type="RefSeq" id="WP_253240609.1">
    <property type="nucleotide sequence ID" value="NZ_JAMYJR010000031.1"/>
</dbReference>
<evidence type="ECO:0000313" key="4">
    <source>
        <dbReference type="Proteomes" id="UP001523369"/>
    </source>
</evidence>
<sequence>MRPRSMLLSATALLLSGAAACSGAPEATPSPSSSAPPSEAAGSARDSLAARAALAMDKAYAALYSFDDGKGQPRNVVATVGKDGTWRVDVSGGALGGTADVTIVSTPAGVYQCTLGSQSNPIAATCVKVAKPGKPVPDPYDPKVERLFRQWLPVFTDRQAALAVTQVQPLAGAKGSCFSIDSISASLADPVDIGVYCYADDGVLTAVRVGFGVLKMVSQVEGPATVALPGPEVAGPPMGMDAPPPAPDPVQPTGLVPSA</sequence>
<dbReference type="EMBL" id="JAMYJR010000031">
    <property type="protein sequence ID" value="MCO8274546.1"/>
    <property type="molecule type" value="Genomic_DNA"/>
</dbReference>
<feature type="region of interest" description="Disordered" evidence="1">
    <location>
        <begin position="24"/>
        <end position="44"/>
    </location>
</feature>
<gene>
    <name evidence="3" type="ORF">M1L60_28505</name>
</gene>
<name>A0ABT1DUM0_9ACTN</name>
<reference evidence="3 4" key="1">
    <citation type="submission" date="2022-06" db="EMBL/GenBank/DDBJ databases">
        <title>New Species of the Genus Actinoplanes, ActinopZanes ferrugineus.</title>
        <authorList>
            <person name="Ding P."/>
        </authorList>
    </citation>
    <scope>NUCLEOTIDE SEQUENCE [LARGE SCALE GENOMIC DNA]</scope>
    <source>
        <strain evidence="3 4">TRM88003</strain>
    </source>
</reference>
<feature type="region of interest" description="Disordered" evidence="1">
    <location>
        <begin position="228"/>
        <end position="259"/>
    </location>
</feature>
<dbReference type="PROSITE" id="PS51257">
    <property type="entry name" value="PROKAR_LIPOPROTEIN"/>
    <property type="match status" value="1"/>
</dbReference>
<feature type="signal peptide" evidence="2">
    <location>
        <begin position="1"/>
        <end position="23"/>
    </location>
</feature>
<feature type="chain" id="PRO_5045759453" description="Lipoprotein" evidence="2">
    <location>
        <begin position="24"/>
        <end position="259"/>
    </location>
</feature>
<keyword evidence="2" id="KW-0732">Signal</keyword>
<proteinExistence type="predicted"/>
<organism evidence="3 4">
    <name type="scientific">Paractinoplanes aksuensis</name>
    <dbReference type="NCBI Taxonomy" id="2939490"/>
    <lineage>
        <taxon>Bacteria</taxon>
        <taxon>Bacillati</taxon>
        <taxon>Actinomycetota</taxon>
        <taxon>Actinomycetes</taxon>
        <taxon>Micromonosporales</taxon>
        <taxon>Micromonosporaceae</taxon>
        <taxon>Paractinoplanes</taxon>
    </lineage>
</organism>
<keyword evidence="4" id="KW-1185">Reference proteome</keyword>
<evidence type="ECO:0000256" key="2">
    <source>
        <dbReference type="SAM" id="SignalP"/>
    </source>
</evidence>